<dbReference type="EMBL" id="SZUV01000001">
    <property type="protein sequence ID" value="TQN50249.1"/>
    <property type="molecule type" value="Genomic_DNA"/>
</dbReference>
<protein>
    <submittedName>
        <fullName evidence="1">Uncharacterized protein</fullName>
    </submittedName>
</protein>
<sequence>MKHATYVRQKHLVPGTTLTERVKRLVWVGYDVEEIMDITAQSKGAVMRCIRKAGIGGYDETGNIFIDTRFLADFCKDVPGMCDGITKRYWIQTKDE</sequence>
<gene>
    <name evidence="1" type="ORF">DLNHIDIE_00102</name>
</gene>
<evidence type="ECO:0000313" key="1">
    <source>
        <dbReference type="EMBL" id="TQN50249.1"/>
    </source>
</evidence>
<organism evidence="1 2">
    <name type="scientific">Acidithiobacillus thiooxidans ATCC 19377</name>
    <dbReference type="NCBI Taxonomy" id="637390"/>
    <lineage>
        <taxon>Bacteria</taxon>
        <taxon>Pseudomonadati</taxon>
        <taxon>Pseudomonadota</taxon>
        <taxon>Acidithiobacillia</taxon>
        <taxon>Acidithiobacillales</taxon>
        <taxon>Acidithiobacillaceae</taxon>
        <taxon>Acidithiobacillus</taxon>
    </lineage>
</organism>
<dbReference type="Proteomes" id="UP000315403">
    <property type="component" value="Unassembled WGS sequence"/>
</dbReference>
<proteinExistence type="predicted"/>
<reference evidence="1 2" key="1">
    <citation type="submission" date="2019-03" db="EMBL/GenBank/DDBJ databases">
        <title>New insights into Acidothiobacillus thiooxidans sulfur metabolism through coupled gene expression, solution geochemistry, microscopy and spectroscopy analyses.</title>
        <authorList>
            <person name="Camacho D."/>
            <person name="Frazao R."/>
            <person name="Fouillen A."/>
            <person name="Nanci A."/>
            <person name="Lang B.F."/>
            <person name="Apte S.C."/>
            <person name="Baron C."/>
            <person name="Warren L.A."/>
        </authorList>
    </citation>
    <scope>NUCLEOTIDE SEQUENCE [LARGE SCALE GENOMIC DNA]</scope>
    <source>
        <strain evidence="1 2">ATCC 19377</strain>
    </source>
</reference>
<name>A0A543Q1N5_ACITH</name>
<dbReference type="RefSeq" id="WP_142086109.1">
    <property type="nucleotide sequence ID" value="NZ_SZUV01000001.1"/>
</dbReference>
<evidence type="ECO:0000313" key="2">
    <source>
        <dbReference type="Proteomes" id="UP000315403"/>
    </source>
</evidence>
<accession>A0A543Q1N5</accession>
<comment type="caution">
    <text evidence="1">The sequence shown here is derived from an EMBL/GenBank/DDBJ whole genome shotgun (WGS) entry which is preliminary data.</text>
</comment>
<dbReference type="AlphaFoldDB" id="A0A543Q1N5"/>